<name>A0A7C8ME92_9PLEO</name>
<feature type="signal peptide" evidence="1">
    <location>
        <begin position="1"/>
        <end position="22"/>
    </location>
</feature>
<dbReference type="GO" id="GO:0008237">
    <property type="term" value="F:metallopeptidase activity"/>
    <property type="evidence" value="ECO:0007669"/>
    <property type="project" value="InterPro"/>
</dbReference>
<sequence length="351" mass="38708">MLALPMILALPVLLSTSIFTHAFATDQGFIDIYKGANAHYAAELTGGEDCNEKEMQKIRDGFVEMNMLFQAAVNVNWDGVPEREFFGSQERIQNYTRVVEANLRRAAQYANLKGNVTRNPDIHVRCDDPNDQCGGKGWKRDGNGKGGGGGGHAAYNIGNEPHINFCGRDNDKKSSGYFDLDPLDERMEKKAGKNGAEMELDEYQNRATAWARQVMHISAVGTAIVEKAVPNTAPNGSEWVMSTSEGPMGTSVLAGVQNERPETDFPNDIQQLKYAYGATRAKIIAASSIQEPYDAINNAESYALYSQARYLMEKKNFYPNLPVLDIGDEIALLNNEELQGGKWQLPANDVV</sequence>
<evidence type="ECO:0000313" key="3">
    <source>
        <dbReference type="Proteomes" id="UP000481861"/>
    </source>
</evidence>
<dbReference type="InterPro" id="IPR024079">
    <property type="entry name" value="MetalloPept_cat_dom_sf"/>
</dbReference>
<gene>
    <name evidence="2" type="ORF">BDV95DRAFT_667185</name>
</gene>
<evidence type="ECO:0000256" key="1">
    <source>
        <dbReference type="SAM" id="SignalP"/>
    </source>
</evidence>
<evidence type="ECO:0000313" key="2">
    <source>
        <dbReference type="EMBL" id="KAF2873143.1"/>
    </source>
</evidence>
<organism evidence="2 3">
    <name type="scientific">Massariosphaeria phaeospora</name>
    <dbReference type="NCBI Taxonomy" id="100035"/>
    <lineage>
        <taxon>Eukaryota</taxon>
        <taxon>Fungi</taxon>
        <taxon>Dikarya</taxon>
        <taxon>Ascomycota</taxon>
        <taxon>Pezizomycotina</taxon>
        <taxon>Dothideomycetes</taxon>
        <taxon>Pleosporomycetidae</taxon>
        <taxon>Pleosporales</taxon>
        <taxon>Pleosporales incertae sedis</taxon>
        <taxon>Massariosphaeria</taxon>
    </lineage>
</organism>
<keyword evidence="1" id="KW-0732">Signal</keyword>
<protein>
    <submittedName>
        <fullName evidence="2">Uncharacterized protein</fullName>
    </submittedName>
</protein>
<accession>A0A7C8ME92</accession>
<dbReference type="OrthoDB" id="1896086at2759"/>
<proteinExistence type="predicted"/>
<dbReference type="EMBL" id="JAADJZ010000008">
    <property type="protein sequence ID" value="KAF2873143.1"/>
    <property type="molecule type" value="Genomic_DNA"/>
</dbReference>
<keyword evidence="3" id="KW-1185">Reference proteome</keyword>
<dbReference type="AlphaFoldDB" id="A0A7C8ME92"/>
<dbReference type="Gene3D" id="3.40.390.10">
    <property type="entry name" value="Collagenase (Catalytic Domain)"/>
    <property type="match status" value="1"/>
</dbReference>
<dbReference type="Proteomes" id="UP000481861">
    <property type="component" value="Unassembled WGS sequence"/>
</dbReference>
<feature type="chain" id="PRO_5028963307" evidence="1">
    <location>
        <begin position="23"/>
        <end position="351"/>
    </location>
</feature>
<comment type="caution">
    <text evidence="2">The sequence shown here is derived from an EMBL/GenBank/DDBJ whole genome shotgun (WGS) entry which is preliminary data.</text>
</comment>
<reference evidence="2 3" key="1">
    <citation type="submission" date="2020-01" db="EMBL/GenBank/DDBJ databases">
        <authorList>
            <consortium name="DOE Joint Genome Institute"/>
            <person name="Haridas S."/>
            <person name="Albert R."/>
            <person name="Binder M."/>
            <person name="Bloem J."/>
            <person name="Labutti K."/>
            <person name="Salamov A."/>
            <person name="Andreopoulos B."/>
            <person name="Baker S.E."/>
            <person name="Barry K."/>
            <person name="Bills G."/>
            <person name="Bluhm B.H."/>
            <person name="Cannon C."/>
            <person name="Castanera R."/>
            <person name="Culley D.E."/>
            <person name="Daum C."/>
            <person name="Ezra D."/>
            <person name="Gonzalez J.B."/>
            <person name="Henrissat B."/>
            <person name="Kuo A."/>
            <person name="Liang C."/>
            <person name="Lipzen A."/>
            <person name="Lutzoni F."/>
            <person name="Magnuson J."/>
            <person name="Mondo S."/>
            <person name="Nolan M."/>
            <person name="Ohm R."/>
            <person name="Pangilinan J."/>
            <person name="Park H.-J.H."/>
            <person name="Ramirez L."/>
            <person name="Alfaro M."/>
            <person name="Sun H."/>
            <person name="Tritt A."/>
            <person name="Yoshinaga Y."/>
            <person name="Zwiers L.-H.L."/>
            <person name="Turgeon B.G."/>
            <person name="Goodwin S.B."/>
            <person name="Spatafora J.W."/>
            <person name="Crous P.W."/>
            <person name="Grigoriev I.V."/>
        </authorList>
    </citation>
    <scope>NUCLEOTIDE SEQUENCE [LARGE SCALE GENOMIC DNA]</scope>
    <source>
        <strain evidence="2 3">CBS 611.86</strain>
    </source>
</reference>